<keyword evidence="3 6" id="KW-0812">Transmembrane</keyword>
<reference evidence="8 9" key="1">
    <citation type="submission" date="2017-07" db="EMBL/GenBank/DDBJ databases">
        <title>An improved, manually edited Actinidia chinensis var. chinensis (kiwifruit) genome highlights the challenges associated with draft genomes and gene prediction in plants.</title>
        <authorList>
            <person name="Pilkington S."/>
            <person name="Crowhurst R."/>
            <person name="Hilario E."/>
            <person name="Nardozza S."/>
            <person name="Fraser L."/>
            <person name="Peng Y."/>
            <person name="Gunaseelan K."/>
            <person name="Simpson R."/>
            <person name="Tahir J."/>
            <person name="Deroles S."/>
            <person name="Templeton K."/>
            <person name="Luo Z."/>
            <person name="Davy M."/>
            <person name="Cheng C."/>
            <person name="Mcneilage M."/>
            <person name="Scaglione D."/>
            <person name="Liu Y."/>
            <person name="Zhang Q."/>
            <person name="Datson P."/>
            <person name="De Silva N."/>
            <person name="Gardiner S."/>
            <person name="Bassett H."/>
            <person name="Chagne D."/>
            <person name="Mccallum J."/>
            <person name="Dzierzon H."/>
            <person name="Deng C."/>
            <person name="Wang Y.-Y."/>
            <person name="Barron N."/>
            <person name="Manako K."/>
            <person name="Bowen J."/>
            <person name="Foster T."/>
            <person name="Erridge Z."/>
            <person name="Tiffin H."/>
            <person name="Waite C."/>
            <person name="Davies K."/>
            <person name="Grierson E."/>
            <person name="Laing W."/>
            <person name="Kirk R."/>
            <person name="Chen X."/>
            <person name="Wood M."/>
            <person name="Montefiori M."/>
            <person name="Brummell D."/>
            <person name="Schwinn K."/>
            <person name="Catanach A."/>
            <person name="Fullerton C."/>
            <person name="Li D."/>
            <person name="Meiyalaghan S."/>
            <person name="Nieuwenhuizen N."/>
            <person name="Read N."/>
            <person name="Prakash R."/>
            <person name="Hunter D."/>
            <person name="Zhang H."/>
            <person name="Mckenzie M."/>
            <person name="Knabel M."/>
            <person name="Harris A."/>
            <person name="Allan A."/>
            <person name="Chen A."/>
            <person name="Janssen B."/>
            <person name="Plunkett B."/>
            <person name="Dwamena C."/>
            <person name="Voogd C."/>
            <person name="Leif D."/>
            <person name="Lafferty D."/>
            <person name="Souleyre E."/>
            <person name="Varkonyi-Gasic E."/>
            <person name="Gambi F."/>
            <person name="Hanley J."/>
            <person name="Yao J.-L."/>
            <person name="Cheung J."/>
            <person name="David K."/>
            <person name="Warren B."/>
            <person name="Marsh K."/>
            <person name="Snowden K."/>
            <person name="Lin-Wang K."/>
            <person name="Brian L."/>
            <person name="Martinez-Sanchez M."/>
            <person name="Wang M."/>
            <person name="Ileperuma N."/>
            <person name="Macnee N."/>
            <person name="Campin R."/>
            <person name="Mcatee P."/>
            <person name="Drummond R."/>
            <person name="Espley R."/>
            <person name="Ireland H."/>
            <person name="Wu R."/>
            <person name="Atkinson R."/>
            <person name="Karunairetnam S."/>
            <person name="Bulley S."/>
            <person name="Chunkath S."/>
            <person name="Hanley Z."/>
            <person name="Storey R."/>
            <person name="Thrimawithana A."/>
            <person name="Thomson S."/>
            <person name="David C."/>
            <person name="Testolin R."/>
        </authorList>
    </citation>
    <scope>NUCLEOTIDE SEQUENCE [LARGE SCALE GENOMIC DNA]</scope>
    <source>
        <strain evidence="9">cv. Red5</strain>
        <tissue evidence="8">Young leaf</tissue>
    </source>
</reference>
<evidence type="ECO:0000256" key="3">
    <source>
        <dbReference type="ARBA" id="ARBA00022692"/>
    </source>
</evidence>
<evidence type="ECO:0000256" key="4">
    <source>
        <dbReference type="ARBA" id="ARBA00022989"/>
    </source>
</evidence>
<dbReference type="OrthoDB" id="418595at2759"/>
<feature type="domain" description="Peptidase S54 rhomboid" evidence="7">
    <location>
        <begin position="2"/>
        <end position="72"/>
    </location>
</feature>
<evidence type="ECO:0000259" key="7">
    <source>
        <dbReference type="Pfam" id="PF01694"/>
    </source>
</evidence>
<organism evidence="8 9">
    <name type="scientific">Actinidia chinensis var. chinensis</name>
    <name type="common">Chinese soft-hair kiwi</name>
    <dbReference type="NCBI Taxonomy" id="1590841"/>
    <lineage>
        <taxon>Eukaryota</taxon>
        <taxon>Viridiplantae</taxon>
        <taxon>Streptophyta</taxon>
        <taxon>Embryophyta</taxon>
        <taxon>Tracheophyta</taxon>
        <taxon>Spermatophyta</taxon>
        <taxon>Magnoliopsida</taxon>
        <taxon>eudicotyledons</taxon>
        <taxon>Gunneridae</taxon>
        <taxon>Pentapetalae</taxon>
        <taxon>asterids</taxon>
        <taxon>Ericales</taxon>
        <taxon>Actinidiaceae</taxon>
        <taxon>Actinidia</taxon>
    </lineage>
</organism>
<dbReference type="InterPro" id="IPR002610">
    <property type="entry name" value="Peptidase_S54_rhomboid-like"/>
</dbReference>
<evidence type="ECO:0000256" key="2">
    <source>
        <dbReference type="ARBA" id="ARBA00009045"/>
    </source>
</evidence>
<keyword evidence="6" id="KW-0720">Serine protease</keyword>
<proteinExistence type="inferred from homology"/>
<dbReference type="EMBL" id="NKQK01000003">
    <property type="protein sequence ID" value="PSS33100.1"/>
    <property type="molecule type" value="Genomic_DNA"/>
</dbReference>
<evidence type="ECO:0000256" key="5">
    <source>
        <dbReference type="ARBA" id="ARBA00023136"/>
    </source>
</evidence>
<comment type="subcellular location">
    <subcellularLocation>
        <location evidence="1 6">Membrane</location>
        <topology evidence="1 6">Multi-pass membrane protein</topology>
    </subcellularLocation>
</comment>
<keyword evidence="4 6" id="KW-1133">Transmembrane helix</keyword>
<keyword evidence="9" id="KW-1185">Reference proteome</keyword>
<dbReference type="InterPro" id="IPR022764">
    <property type="entry name" value="Peptidase_S54_rhomboid_dom"/>
</dbReference>
<evidence type="ECO:0000313" key="9">
    <source>
        <dbReference type="Proteomes" id="UP000241394"/>
    </source>
</evidence>
<comment type="caution">
    <text evidence="8">The sequence shown here is derived from an EMBL/GenBank/DDBJ whole genome shotgun (WGS) entry which is preliminary data.</text>
</comment>
<dbReference type="SUPFAM" id="SSF144091">
    <property type="entry name" value="Rhomboid-like"/>
    <property type="match status" value="1"/>
</dbReference>
<name>A0A2R6RST8_ACTCC</name>
<comment type="function">
    <text evidence="6">Serine protease involved in intramembrane proteolysis.</text>
</comment>
<dbReference type="Gene3D" id="1.20.1540.10">
    <property type="entry name" value="Rhomboid-like"/>
    <property type="match status" value="1"/>
</dbReference>
<keyword evidence="6" id="KW-0645">Protease</keyword>
<keyword evidence="6" id="KW-0378">Hydrolase</keyword>
<dbReference type="PANTHER" id="PTHR22936:SF86">
    <property type="entry name" value="RHOMBOID-LIKE PROTEIN 3"/>
    <property type="match status" value="1"/>
</dbReference>
<comment type="caution">
    <text evidence="6">Lacks conserved residue(s) required for the propagation of feature annotation.</text>
</comment>
<dbReference type="Proteomes" id="UP000241394">
    <property type="component" value="Chromosome LG3"/>
</dbReference>
<dbReference type="GO" id="GO:0004252">
    <property type="term" value="F:serine-type endopeptidase activity"/>
    <property type="evidence" value="ECO:0007669"/>
    <property type="project" value="InterPro"/>
</dbReference>
<accession>A0A2R6RST8</accession>
<dbReference type="GO" id="GO:0006508">
    <property type="term" value="P:proteolysis"/>
    <property type="evidence" value="ECO:0007669"/>
    <property type="project" value="UniProtKB-KW"/>
</dbReference>
<evidence type="ECO:0000256" key="1">
    <source>
        <dbReference type="ARBA" id="ARBA00004141"/>
    </source>
</evidence>
<protein>
    <recommendedName>
        <fullName evidence="6">RHOMBOID-like protein</fullName>
        <ecNumber evidence="6">3.4.21.105</ecNumber>
    </recommendedName>
</protein>
<feature type="transmembrane region" description="Helical" evidence="6">
    <location>
        <begin position="7"/>
        <end position="28"/>
    </location>
</feature>
<dbReference type="Pfam" id="PF01694">
    <property type="entry name" value="Rhomboid"/>
    <property type="match status" value="1"/>
</dbReference>
<reference evidence="9" key="2">
    <citation type="journal article" date="2018" name="BMC Genomics">
        <title>A manually annotated Actinidia chinensis var. chinensis (kiwifruit) genome highlights the challenges associated with draft genomes and gene prediction in plants.</title>
        <authorList>
            <person name="Pilkington S.M."/>
            <person name="Crowhurst R."/>
            <person name="Hilario E."/>
            <person name="Nardozza S."/>
            <person name="Fraser L."/>
            <person name="Peng Y."/>
            <person name="Gunaseelan K."/>
            <person name="Simpson R."/>
            <person name="Tahir J."/>
            <person name="Deroles S.C."/>
            <person name="Templeton K."/>
            <person name="Luo Z."/>
            <person name="Davy M."/>
            <person name="Cheng C."/>
            <person name="McNeilage M."/>
            <person name="Scaglione D."/>
            <person name="Liu Y."/>
            <person name="Zhang Q."/>
            <person name="Datson P."/>
            <person name="De Silva N."/>
            <person name="Gardiner S.E."/>
            <person name="Bassett H."/>
            <person name="Chagne D."/>
            <person name="McCallum J."/>
            <person name="Dzierzon H."/>
            <person name="Deng C."/>
            <person name="Wang Y.Y."/>
            <person name="Barron L."/>
            <person name="Manako K."/>
            <person name="Bowen J."/>
            <person name="Foster T.M."/>
            <person name="Erridge Z.A."/>
            <person name="Tiffin H."/>
            <person name="Waite C.N."/>
            <person name="Davies K.M."/>
            <person name="Grierson E.P."/>
            <person name="Laing W.A."/>
            <person name="Kirk R."/>
            <person name="Chen X."/>
            <person name="Wood M."/>
            <person name="Montefiori M."/>
            <person name="Brummell D.A."/>
            <person name="Schwinn K.E."/>
            <person name="Catanach A."/>
            <person name="Fullerton C."/>
            <person name="Li D."/>
            <person name="Meiyalaghan S."/>
            <person name="Nieuwenhuizen N."/>
            <person name="Read N."/>
            <person name="Prakash R."/>
            <person name="Hunter D."/>
            <person name="Zhang H."/>
            <person name="McKenzie M."/>
            <person name="Knabel M."/>
            <person name="Harris A."/>
            <person name="Allan A.C."/>
            <person name="Gleave A."/>
            <person name="Chen A."/>
            <person name="Janssen B.J."/>
            <person name="Plunkett B."/>
            <person name="Ampomah-Dwamena C."/>
            <person name="Voogd C."/>
            <person name="Leif D."/>
            <person name="Lafferty D."/>
            <person name="Souleyre E.J.F."/>
            <person name="Varkonyi-Gasic E."/>
            <person name="Gambi F."/>
            <person name="Hanley J."/>
            <person name="Yao J.L."/>
            <person name="Cheung J."/>
            <person name="David K.M."/>
            <person name="Warren B."/>
            <person name="Marsh K."/>
            <person name="Snowden K.C."/>
            <person name="Lin-Wang K."/>
            <person name="Brian L."/>
            <person name="Martinez-Sanchez M."/>
            <person name="Wang M."/>
            <person name="Ileperuma N."/>
            <person name="Macnee N."/>
            <person name="Campin R."/>
            <person name="McAtee P."/>
            <person name="Drummond R.S.M."/>
            <person name="Espley R.V."/>
            <person name="Ireland H.S."/>
            <person name="Wu R."/>
            <person name="Atkinson R.G."/>
            <person name="Karunairetnam S."/>
            <person name="Bulley S."/>
            <person name="Chunkath S."/>
            <person name="Hanley Z."/>
            <person name="Storey R."/>
            <person name="Thrimawithana A.H."/>
            <person name="Thomson S."/>
            <person name="David C."/>
            <person name="Testolin R."/>
            <person name="Huang H."/>
            <person name="Hellens R.P."/>
            <person name="Schaffer R.J."/>
        </authorList>
    </citation>
    <scope>NUCLEOTIDE SEQUENCE [LARGE SCALE GENOMIC DNA]</scope>
    <source>
        <strain evidence="9">cv. Red5</strain>
    </source>
</reference>
<dbReference type="EC" id="3.4.21.105" evidence="6"/>
<dbReference type="InParanoid" id="A0A2R6RST8"/>
<dbReference type="STRING" id="1590841.A0A2R6RST8"/>
<comment type="similarity">
    <text evidence="2 6">Belongs to the peptidase S54 family.</text>
</comment>
<gene>
    <name evidence="8" type="ORF">CEY00_Acc03486</name>
</gene>
<dbReference type="AlphaFoldDB" id="A0A2R6RST8"/>
<dbReference type="InterPro" id="IPR035952">
    <property type="entry name" value="Rhomboid-like_sf"/>
</dbReference>
<evidence type="ECO:0000313" key="8">
    <source>
        <dbReference type="EMBL" id="PSS33100.1"/>
    </source>
</evidence>
<dbReference type="Gramene" id="PSS33100">
    <property type="protein sequence ID" value="PSS33100"/>
    <property type="gene ID" value="CEY00_Acc03486"/>
</dbReference>
<dbReference type="PANTHER" id="PTHR22936">
    <property type="entry name" value="RHOMBOID-RELATED"/>
    <property type="match status" value="1"/>
</dbReference>
<comment type="catalytic activity">
    <reaction evidence="6">
        <text>Cleaves type-1 transmembrane domains using a catalytic dyad composed of serine and histidine that are contributed by different transmembrane domains.</text>
        <dbReference type="EC" id="3.4.21.105"/>
    </reaction>
</comment>
<sequence>MRLITCIWLYASIIHLLTNMLNLVFIGICLEQHFSFGFGGSVLSTLFIQKSISVGASDGLFGQFSELITNLTIYTNKAAERYYHRSYQPGCWNSSTR</sequence>
<dbReference type="GO" id="GO:0016020">
    <property type="term" value="C:membrane"/>
    <property type="evidence" value="ECO:0007669"/>
    <property type="project" value="UniProtKB-SubCell"/>
</dbReference>
<keyword evidence="5 6" id="KW-0472">Membrane</keyword>
<evidence type="ECO:0000256" key="6">
    <source>
        <dbReference type="RuleBase" id="RU362115"/>
    </source>
</evidence>